<dbReference type="RefSeq" id="WP_087650028.1">
    <property type="nucleotide sequence ID" value="NZ_FCON02000267.1"/>
</dbReference>
<comment type="caution">
    <text evidence="1">The sequence shown here is derived from an EMBL/GenBank/DDBJ whole genome shotgun (WGS) entry which is preliminary data.</text>
</comment>
<evidence type="ECO:0000313" key="2">
    <source>
        <dbReference type="Proteomes" id="UP000054770"/>
    </source>
</evidence>
<evidence type="ECO:0000313" key="1">
    <source>
        <dbReference type="EMBL" id="SAL87136.1"/>
    </source>
</evidence>
<sequence>MTIDAIVANMDPVWNANQVSGKSQTRSYTPALERFLQDVRAKGFPLLLMSDMKSADLNRAIHEQLGEEGINYFSSILPSEAAPDLRYAMALHTLGTQADRIVAVGVSQHHQDEARDSGITRWVHLADVLSSDDSVLSDKA</sequence>
<dbReference type="Gene3D" id="3.40.50.1000">
    <property type="entry name" value="HAD superfamily/HAD-like"/>
    <property type="match status" value="1"/>
</dbReference>
<organism evidence="1 2">
    <name type="scientific">Caballeronia choica</name>
    <dbReference type="NCBI Taxonomy" id="326476"/>
    <lineage>
        <taxon>Bacteria</taxon>
        <taxon>Pseudomonadati</taxon>
        <taxon>Pseudomonadota</taxon>
        <taxon>Betaproteobacteria</taxon>
        <taxon>Burkholderiales</taxon>
        <taxon>Burkholderiaceae</taxon>
        <taxon>Caballeronia</taxon>
    </lineage>
</organism>
<accession>A0A158L164</accession>
<reference evidence="1" key="1">
    <citation type="submission" date="2016-01" db="EMBL/GenBank/DDBJ databases">
        <authorList>
            <person name="Peeters C."/>
        </authorList>
    </citation>
    <scope>NUCLEOTIDE SEQUENCE [LARGE SCALE GENOMIC DNA]</scope>
    <source>
        <strain evidence="1">LMG 22940</strain>
    </source>
</reference>
<dbReference type="Proteomes" id="UP000054770">
    <property type="component" value="Unassembled WGS sequence"/>
</dbReference>
<dbReference type="SUPFAM" id="SSF56784">
    <property type="entry name" value="HAD-like"/>
    <property type="match status" value="1"/>
</dbReference>
<protein>
    <submittedName>
        <fullName evidence="1">Uncharacterized protein</fullName>
    </submittedName>
</protein>
<dbReference type="OrthoDB" id="9100910at2"/>
<gene>
    <name evidence="1" type="ORF">AWB68_08291</name>
</gene>
<name>A0A158L164_9BURK</name>
<keyword evidence="2" id="KW-1185">Reference proteome</keyword>
<proteinExistence type="predicted"/>
<dbReference type="AlphaFoldDB" id="A0A158L164"/>
<dbReference type="InterPro" id="IPR023214">
    <property type="entry name" value="HAD_sf"/>
</dbReference>
<dbReference type="EMBL" id="FCON02000267">
    <property type="protein sequence ID" value="SAL87136.1"/>
    <property type="molecule type" value="Genomic_DNA"/>
</dbReference>
<dbReference type="InterPro" id="IPR036412">
    <property type="entry name" value="HAD-like_sf"/>
</dbReference>